<organism evidence="7 8">
    <name type="scientific">Pseudocercospora eumusae</name>
    <dbReference type="NCBI Taxonomy" id="321146"/>
    <lineage>
        <taxon>Eukaryota</taxon>
        <taxon>Fungi</taxon>
        <taxon>Dikarya</taxon>
        <taxon>Ascomycota</taxon>
        <taxon>Pezizomycotina</taxon>
        <taxon>Dothideomycetes</taxon>
        <taxon>Dothideomycetidae</taxon>
        <taxon>Mycosphaerellales</taxon>
        <taxon>Mycosphaerellaceae</taxon>
        <taxon>Pseudocercospora</taxon>
    </lineage>
</organism>
<evidence type="ECO:0000256" key="5">
    <source>
        <dbReference type="SAM" id="MobiDB-lite"/>
    </source>
</evidence>
<feature type="transmembrane region" description="Helical" evidence="6">
    <location>
        <begin position="183"/>
        <end position="203"/>
    </location>
</feature>
<dbReference type="Pfam" id="PF07690">
    <property type="entry name" value="MFS_1"/>
    <property type="match status" value="1"/>
</dbReference>
<feature type="transmembrane region" description="Helical" evidence="6">
    <location>
        <begin position="244"/>
        <end position="261"/>
    </location>
</feature>
<dbReference type="PANTHER" id="PTHR23502">
    <property type="entry name" value="MAJOR FACILITATOR SUPERFAMILY"/>
    <property type="match status" value="1"/>
</dbReference>
<evidence type="ECO:0000256" key="4">
    <source>
        <dbReference type="ARBA" id="ARBA00023136"/>
    </source>
</evidence>
<comment type="caution">
    <text evidence="7">The sequence shown here is derived from an EMBL/GenBank/DDBJ whole genome shotgun (WGS) entry which is preliminary data.</text>
</comment>
<evidence type="ECO:0008006" key="9">
    <source>
        <dbReference type="Google" id="ProtNLM"/>
    </source>
</evidence>
<evidence type="ECO:0000256" key="2">
    <source>
        <dbReference type="ARBA" id="ARBA00022692"/>
    </source>
</evidence>
<reference evidence="7 8" key="1">
    <citation type="submission" date="2015-07" db="EMBL/GenBank/DDBJ databases">
        <title>Comparative genomics of the Sigatoka disease complex on banana suggests a link between parallel evolutionary changes in Pseudocercospora fijiensis and Pseudocercospora eumusae and increased virulence on the banana host.</title>
        <authorList>
            <person name="Chang T.-C."/>
            <person name="Salvucci A."/>
            <person name="Crous P.W."/>
            <person name="Stergiopoulos I."/>
        </authorList>
    </citation>
    <scope>NUCLEOTIDE SEQUENCE [LARGE SCALE GENOMIC DNA]</scope>
    <source>
        <strain evidence="7 8">CBS 114824</strain>
    </source>
</reference>
<dbReference type="GO" id="GO:0022857">
    <property type="term" value="F:transmembrane transporter activity"/>
    <property type="evidence" value="ECO:0007669"/>
    <property type="project" value="InterPro"/>
</dbReference>
<dbReference type="InterPro" id="IPR036259">
    <property type="entry name" value="MFS_trans_sf"/>
</dbReference>
<name>A0A139HPQ8_9PEZI</name>
<proteinExistence type="predicted"/>
<gene>
    <name evidence="7" type="ORF">AC578_3613</name>
</gene>
<keyword evidence="2 6" id="KW-0812">Transmembrane</keyword>
<dbReference type="OrthoDB" id="2538135at2759"/>
<dbReference type="Proteomes" id="UP000070133">
    <property type="component" value="Unassembled WGS sequence"/>
</dbReference>
<feature type="transmembrane region" description="Helical" evidence="6">
    <location>
        <begin position="486"/>
        <end position="510"/>
    </location>
</feature>
<feature type="compositionally biased region" description="Polar residues" evidence="5">
    <location>
        <begin position="56"/>
        <end position="67"/>
    </location>
</feature>
<evidence type="ECO:0000313" key="7">
    <source>
        <dbReference type="EMBL" id="KXT04369.1"/>
    </source>
</evidence>
<protein>
    <recommendedName>
        <fullName evidence="9">Major facilitator superfamily (MFS) profile domain-containing protein</fullName>
    </recommendedName>
</protein>
<feature type="transmembrane region" description="Helical" evidence="6">
    <location>
        <begin position="210"/>
        <end position="238"/>
    </location>
</feature>
<dbReference type="EMBL" id="LFZN01000021">
    <property type="protein sequence ID" value="KXT04369.1"/>
    <property type="molecule type" value="Genomic_DNA"/>
</dbReference>
<keyword evidence="3 6" id="KW-1133">Transmembrane helix</keyword>
<feature type="compositionally biased region" description="Acidic residues" evidence="5">
    <location>
        <begin position="37"/>
        <end position="50"/>
    </location>
</feature>
<evidence type="ECO:0000256" key="3">
    <source>
        <dbReference type="ARBA" id="ARBA00022989"/>
    </source>
</evidence>
<accession>A0A139HPQ8</accession>
<feature type="region of interest" description="Disordered" evidence="5">
    <location>
        <begin position="1"/>
        <end position="114"/>
    </location>
</feature>
<dbReference type="InterPro" id="IPR011701">
    <property type="entry name" value="MFS"/>
</dbReference>
<dbReference type="Gene3D" id="1.20.1720.10">
    <property type="entry name" value="Multidrug resistance protein D"/>
    <property type="match status" value="1"/>
</dbReference>
<keyword evidence="8" id="KW-1185">Reference proteome</keyword>
<sequence>MASEKVPVDVDYEKHTLEKEQQISPTSQESRTKEEVEERQEDTESLDEDERDPRSITRQNPQQSTNSNKHHLPAPRLQSSRSRSSARSQRSYHLQDGYTIDQPDPDSPVEQNDHSKDLDAYEVSFSGEDDPYNPRSLPTSRKWLVVFIISASSLCVTCASAMYTSTYRQLEREFHVSREVATLGLTTFVCGLGLGPMFLSPLSEFYGRRIVYICAFGMYLVWLVPCAVANNITCMLFVRFFDGLAGSAFLSVAGGTVGDMFRKDQLSAPMMVYTASPFVGPELGFINQYTDWRWTFRPSSLLALMHRASRYFPFGIDEKNVTRMNYAKLACLDSASTLTVACRGMLSLRPLKELKAKELGFVAVDITNNFVKLMARMRRDGHSALIAVFDASVCEAASRDPDEWRNILLLYRYVLIIWAGVQWLLLVTFVPETYAPVLLRRKAIALRQETGDQRWKAPIEIMNRSVLRTVLWSCIRPFQLLFFEQMCLNLCLLSAILLGIFVGMLAGVSCDPLWRKNYIRLVENNNGVSEPEFRLPPTILLWLDVRRLLRLRALVCTRGQFLIVAMQDIFLGALDSADRLFHLLWARQHFLSSLRRVCFGGQLVRKVKFCRRTRVPVGNDAPWGPFALCAGKVGGSGNRRWVRIAGRYYK</sequence>
<feature type="compositionally biased region" description="Basic and acidic residues" evidence="5">
    <location>
        <begin position="1"/>
        <end position="21"/>
    </location>
</feature>
<feature type="compositionally biased region" description="Low complexity" evidence="5">
    <location>
        <begin position="74"/>
        <end position="91"/>
    </location>
</feature>
<dbReference type="PANTHER" id="PTHR23502:SF7">
    <property type="entry name" value="DRUG_PROTON ANTIPORTER YHK8-RELATED"/>
    <property type="match status" value="1"/>
</dbReference>
<keyword evidence="4 6" id="KW-0472">Membrane</keyword>
<evidence type="ECO:0000256" key="6">
    <source>
        <dbReference type="SAM" id="Phobius"/>
    </source>
</evidence>
<comment type="subcellular location">
    <subcellularLocation>
        <location evidence="1">Membrane</location>
        <topology evidence="1">Multi-pass membrane protein</topology>
    </subcellularLocation>
</comment>
<evidence type="ECO:0000313" key="8">
    <source>
        <dbReference type="Proteomes" id="UP000070133"/>
    </source>
</evidence>
<feature type="transmembrane region" description="Helical" evidence="6">
    <location>
        <begin position="409"/>
        <end position="430"/>
    </location>
</feature>
<feature type="transmembrane region" description="Helical" evidence="6">
    <location>
        <begin position="143"/>
        <end position="163"/>
    </location>
</feature>
<dbReference type="AlphaFoldDB" id="A0A139HPQ8"/>
<evidence type="ECO:0000256" key="1">
    <source>
        <dbReference type="ARBA" id="ARBA00004141"/>
    </source>
</evidence>
<dbReference type="SUPFAM" id="SSF103473">
    <property type="entry name" value="MFS general substrate transporter"/>
    <property type="match status" value="1"/>
</dbReference>
<dbReference type="GO" id="GO:0005886">
    <property type="term" value="C:plasma membrane"/>
    <property type="evidence" value="ECO:0007669"/>
    <property type="project" value="TreeGrafter"/>
</dbReference>